<gene>
    <name evidence="3" type="primary">waaF</name>
    <name evidence="3" type="ORF">SUTMEG_04880</name>
</gene>
<dbReference type="InterPro" id="IPR002201">
    <property type="entry name" value="Glyco_trans_9"/>
</dbReference>
<dbReference type="OrthoDB" id="9797795at2"/>
<dbReference type="PANTHER" id="PTHR30160:SF7">
    <property type="entry name" value="ADP-HEPTOSE--LPS HEPTOSYLTRANSFERASE 2"/>
    <property type="match status" value="1"/>
</dbReference>
<dbReference type="EMBL" id="AP018786">
    <property type="protein sequence ID" value="BBF22597.1"/>
    <property type="molecule type" value="Genomic_DNA"/>
</dbReference>
<dbReference type="AlphaFoldDB" id="A0A2Z6IAH3"/>
<organism evidence="3 4">
    <name type="scientific">Sutterella megalosphaeroides</name>
    <dbReference type="NCBI Taxonomy" id="2494234"/>
    <lineage>
        <taxon>Bacteria</taxon>
        <taxon>Pseudomonadati</taxon>
        <taxon>Pseudomonadota</taxon>
        <taxon>Betaproteobacteria</taxon>
        <taxon>Burkholderiales</taxon>
        <taxon>Sutterellaceae</taxon>
        <taxon>Sutterella</taxon>
    </lineage>
</organism>
<sequence>MSTKVLCRLPNHVGDCCMALPALRLLEASGFTPVLTGKRWAEDLFAGMGWRFDPIEGHVTEDFRRIRRLADLAGGSPLGLLFPNSFSSALLFRIGGIRSAGLATDGRSFLLDKAIPEPSKMHEVERFFYTTAEAVKAWGKTPAWEKAPEELGLRVLSRHKAAAHNLIEKFGIPERFALIAPIARGTHHGQNKCWPHFDELCVYLKSRDVAPIIFPSPHEIDEAKAACPNGIVLEPTTLGNYAALAQLARVVVANDSGISHIAAAVSAPQITVVGVTDLKRTAPWNTRAAVCGEMGHWPTLDEVRSRLDTLID</sequence>
<dbReference type="Pfam" id="PF01075">
    <property type="entry name" value="Glyco_transf_9"/>
    <property type="match status" value="1"/>
</dbReference>
<protein>
    <submittedName>
        <fullName evidence="3">Heptosyltransferase II</fullName>
    </submittedName>
</protein>
<dbReference type="SUPFAM" id="SSF53756">
    <property type="entry name" value="UDP-Glycosyltransferase/glycogen phosphorylase"/>
    <property type="match status" value="1"/>
</dbReference>
<keyword evidence="2 3" id="KW-0808">Transferase</keyword>
<keyword evidence="1" id="KW-0328">Glycosyltransferase</keyword>
<dbReference type="RefSeq" id="WP_120176291.1">
    <property type="nucleotide sequence ID" value="NZ_AP018786.1"/>
</dbReference>
<dbReference type="Gene3D" id="3.40.50.2000">
    <property type="entry name" value="Glycogen Phosphorylase B"/>
    <property type="match status" value="2"/>
</dbReference>
<dbReference type="InterPro" id="IPR051199">
    <property type="entry name" value="LPS_LOS_Heptosyltrfase"/>
</dbReference>
<evidence type="ECO:0000313" key="4">
    <source>
        <dbReference type="Proteomes" id="UP000271003"/>
    </source>
</evidence>
<dbReference type="GO" id="GO:0008713">
    <property type="term" value="F:ADP-heptose-lipopolysaccharide heptosyltransferase activity"/>
    <property type="evidence" value="ECO:0007669"/>
    <property type="project" value="TreeGrafter"/>
</dbReference>
<dbReference type="GO" id="GO:0005829">
    <property type="term" value="C:cytosol"/>
    <property type="evidence" value="ECO:0007669"/>
    <property type="project" value="TreeGrafter"/>
</dbReference>
<accession>A0A2Z6IAH3</accession>
<dbReference type="GO" id="GO:0009244">
    <property type="term" value="P:lipopolysaccharide core region biosynthetic process"/>
    <property type="evidence" value="ECO:0007669"/>
    <property type="project" value="TreeGrafter"/>
</dbReference>
<evidence type="ECO:0000256" key="1">
    <source>
        <dbReference type="ARBA" id="ARBA00022676"/>
    </source>
</evidence>
<name>A0A2Z6IAH3_9BURK</name>
<dbReference type="PANTHER" id="PTHR30160">
    <property type="entry name" value="TETRAACYLDISACCHARIDE 4'-KINASE-RELATED"/>
    <property type="match status" value="1"/>
</dbReference>
<dbReference type="KEGG" id="sutt:SUTMEG_04880"/>
<evidence type="ECO:0000313" key="3">
    <source>
        <dbReference type="EMBL" id="BBF22597.1"/>
    </source>
</evidence>
<proteinExistence type="predicted"/>
<reference evidence="3 4" key="1">
    <citation type="journal article" date="2018" name="Int. J. Syst. Evol. Microbiol.">
        <title>Mesosutterella multiformis gen. nov., sp. nov., a member of the family Sutterellaceae and Sutterella megalosphaeroides sp. nov., isolated from human faeces.</title>
        <authorList>
            <person name="Sakamoto M."/>
            <person name="Ikeyama N."/>
            <person name="Kunihiro T."/>
            <person name="Iino T."/>
            <person name="Yuki M."/>
            <person name="Ohkuma M."/>
        </authorList>
    </citation>
    <scope>NUCLEOTIDE SEQUENCE [LARGE SCALE GENOMIC DNA]</scope>
    <source>
        <strain evidence="3 4">6FBBBH3</strain>
    </source>
</reference>
<keyword evidence="4" id="KW-1185">Reference proteome</keyword>
<evidence type="ECO:0000256" key="2">
    <source>
        <dbReference type="ARBA" id="ARBA00022679"/>
    </source>
</evidence>
<dbReference type="Proteomes" id="UP000271003">
    <property type="component" value="Chromosome"/>
</dbReference>